<protein>
    <recommendedName>
        <fullName evidence="2">DUF7580 domain-containing protein</fullName>
    </recommendedName>
</protein>
<accession>A0AAE0IKR7</accession>
<dbReference type="Gene3D" id="1.10.510.10">
    <property type="entry name" value="Transferase(Phosphotransferase) domain 1"/>
    <property type="match status" value="1"/>
</dbReference>
<evidence type="ECO:0000259" key="2">
    <source>
        <dbReference type="Pfam" id="PF24476"/>
    </source>
</evidence>
<dbReference type="Pfam" id="PF24476">
    <property type="entry name" value="DUF7580"/>
    <property type="match status" value="1"/>
</dbReference>
<dbReference type="Proteomes" id="UP001283341">
    <property type="component" value="Unassembled WGS sequence"/>
</dbReference>
<feature type="domain" description="DUF7580" evidence="2">
    <location>
        <begin position="369"/>
        <end position="557"/>
    </location>
</feature>
<dbReference type="PANTHER" id="PTHR37542">
    <property type="entry name" value="HELO DOMAIN-CONTAINING PROTEIN-RELATED"/>
    <property type="match status" value="1"/>
</dbReference>
<keyword evidence="4" id="KW-1185">Reference proteome</keyword>
<organism evidence="3 4">
    <name type="scientific">Apodospora peruviana</name>
    <dbReference type="NCBI Taxonomy" id="516989"/>
    <lineage>
        <taxon>Eukaryota</taxon>
        <taxon>Fungi</taxon>
        <taxon>Dikarya</taxon>
        <taxon>Ascomycota</taxon>
        <taxon>Pezizomycotina</taxon>
        <taxon>Sordariomycetes</taxon>
        <taxon>Sordariomycetidae</taxon>
        <taxon>Sordariales</taxon>
        <taxon>Lasiosphaeriaceae</taxon>
        <taxon>Apodospora</taxon>
    </lineage>
</organism>
<evidence type="ECO:0000256" key="1">
    <source>
        <dbReference type="SAM" id="MobiDB-lite"/>
    </source>
</evidence>
<reference evidence="3" key="1">
    <citation type="journal article" date="2023" name="Mol. Phylogenet. Evol.">
        <title>Genome-scale phylogeny and comparative genomics of the fungal order Sordariales.</title>
        <authorList>
            <person name="Hensen N."/>
            <person name="Bonometti L."/>
            <person name="Westerberg I."/>
            <person name="Brannstrom I.O."/>
            <person name="Guillou S."/>
            <person name="Cros-Aarteil S."/>
            <person name="Calhoun S."/>
            <person name="Haridas S."/>
            <person name="Kuo A."/>
            <person name="Mondo S."/>
            <person name="Pangilinan J."/>
            <person name="Riley R."/>
            <person name="LaButti K."/>
            <person name="Andreopoulos B."/>
            <person name="Lipzen A."/>
            <person name="Chen C."/>
            <person name="Yan M."/>
            <person name="Daum C."/>
            <person name="Ng V."/>
            <person name="Clum A."/>
            <person name="Steindorff A."/>
            <person name="Ohm R.A."/>
            <person name="Martin F."/>
            <person name="Silar P."/>
            <person name="Natvig D.O."/>
            <person name="Lalanne C."/>
            <person name="Gautier V."/>
            <person name="Ament-Velasquez S.L."/>
            <person name="Kruys A."/>
            <person name="Hutchinson M.I."/>
            <person name="Powell A.J."/>
            <person name="Barry K."/>
            <person name="Miller A.N."/>
            <person name="Grigoriev I.V."/>
            <person name="Debuchy R."/>
            <person name="Gladieux P."/>
            <person name="Hiltunen Thoren M."/>
            <person name="Johannesson H."/>
        </authorList>
    </citation>
    <scope>NUCLEOTIDE SEQUENCE</scope>
    <source>
        <strain evidence="3">CBS 118394</strain>
    </source>
</reference>
<comment type="caution">
    <text evidence="3">The sequence shown here is derived from an EMBL/GenBank/DDBJ whole genome shotgun (WGS) entry which is preliminary data.</text>
</comment>
<proteinExistence type="predicted"/>
<dbReference type="Gene3D" id="1.20.120.1020">
    <property type="entry name" value="Prion-inhibition and propagation, HeLo domain"/>
    <property type="match status" value="1"/>
</dbReference>
<gene>
    <name evidence="3" type="ORF">B0H66DRAFT_169662</name>
</gene>
<feature type="region of interest" description="Disordered" evidence="1">
    <location>
        <begin position="133"/>
        <end position="159"/>
    </location>
</feature>
<reference evidence="3" key="2">
    <citation type="submission" date="2023-06" db="EMBL/GenBank/DDBJ databases">
        <authorList>
            <consortium name="Lawrence Berkeley National Laboratory"/>
            <person name="Haridas S."/>
            <person name="Hensen N."/>
            <person name="Bonometti L."/>
            <person name="Westerberg I."/>
            <person name="Brannstrom I.O."/>
            <person name="Guillou S."/>
            <person name="Cros-Aarteil S."/>
            <person name="Calhoun S."/>
            <person name="Kuo A."/>
            <person name="Mondo S."/>
            <person name="Pangilinan J."/>
            <person name="Riley R."/>
            <person name="Labutti K."/>
            <person name="Andreopoulos B."/>
            <person name="Lipzen A."/>
            <person name="Chen C."/>
            <person name="Yanf M."/>
            <person name="Daum C."/>
            <person name="Ng V."/>
            <person name="Clum A."/>
            <person name="Steindorff A."/>
            <person name="Ohm R."/>
            <person name="Martin F."/>
            <person name="Silar P."/>
            <person name="Natvig D."/>
            <person name="Lalanne C."/>
            <person name="Gautier V."/>
            <person name="Ament-Velasquez S.L."/>
            <person name="Kruys A."/>
            <person name="Hutchinson M.I."/>
            <person name="Powell A.J."/>
            <person name="Barry K."/>
            <person name="Miller A.N."/>
            <person name="Grigoriev I.V."/>
            <person name="Debuchy R."/>
            <person name="Gladieux P."/>
            <person name="Thoren M.H."/>
            <person name="Johannesson H."/>
        </authorList>
    </citation>
    <scope>NUCLEOTIDE SEQUENCE</scope>
    <source>
        <strain evidence="3">CBS 118394</strain>
    </source>
</reference>
<dbReference type="InterPro" id="IPR011009">
    <property type="entry name" value="Kinase-like_dom_sf"/>
</dbReference>
<dbReference type="EMBL" id="JAUEDM010000002">
    <property type="protein sequence ID" value="KAK3326819.1"/>
    <property type="molecule type" value="Genomic_DNA"/>
</dbReference>
<dbReference type="InterPro" id="IPR056002">
    <property type="entry name" value="DUF7580"/>
</dbReference>
<dbReference type="InterPro" id="IPR038305">
    <property type="entry name" value="HeLo_sf"/>
</dbReference>
<dbReference type="AlphaFoldDB" id="A0AAE0IKR7"/>
<dbReference type="SUPFAM" id="SSF56112">
    <property type="entry name" value="Protein kinase-like (PK-like)"/>
    <property type="match status" value="1"/>
</dbReference>
<evidence type="ECO:0000313" key="4">
    <source>
        <dbReference type="Proteomes" id="UP001283341"/>
    </source>
</evidence>
<sequence>MDPATIATTTIKALELLWILGNETAELISNFKSFDNDAKLLEAKIRDESSNGKYMNHLLFDPSTAYNDKTLFEQFDQDVQTQIQIFFEQSTGVLNQAFQVLSRLFGDRGPPTLAASRSSSLLNSSSTTTSLSAPAFTYESKGTSSPDLGQEGRTDPVARRPSPLKRLWWSIHDKKRIEAIVREFSDLNSRILRTIQLWCLGAELGVDRASHLKRLESDPYSKALGFDIDARLQISTIEGSGTSDTSTEALQFDESKLTDGIRDVLGGRFGITRWQGRTALVEYRKYAPESPVPVVLDDRTKEIVDRLAKVLHQPKETIFRMPNCLGWTSQTQANRVAFLFAVPDGAKPSPISLLDILTSAPSTPPLGFRFMLALRLANCISQLQLVKWVHESFRSENILFFPRASESKGHSADEDETLDLTEPWVLGFENSRPDPFFSAGHPDTCPERDVYRHPSRQQTPTQHFNKIHDIYALGVVLLEIGLWQEALSLEKGRFAKIRDPLTIKKQLVKQAEKRLASKMGEKYKEVVLRCLEGRFEVANDTKEELKLQQSFRCNVVDVLERAAQYL</sequence>
<dbReference type="PANTHER" id="PTHR37542:SF3">
    <property type="entry name" value="PRION-INHIBITION AND PROPAGATION HELO DOMAIN-CONTAINING PROTEIN"/>
    <property type="match status" value="1"/>
</dbReference>
<evidence type="ECO:0000313" key="3">
    <source>
        <dbReference type="EMBL" id="KAK3326819.1"/>
    </source>
</evidence>
<name>A0AAE0IKR7_9PEZI</name>